<dbReference type="InterPro" id="IPR038996">
    <property type="entry name" value="Gp14"/>
</dbReference>
<accession>A0A650EM15</accession>
<protein>
    <submittedName>
        <fullName evidence="1">Uncharacterized protein</fullName>
    </submittedName>
</protein>
<reference evidence="1" key="1">
    <citation type="journal article" date="2020" name="J. ISSAAS">
        <title>Lactobacilli and other gastrointestinal microbiota of Peromyscus leucopus, reservoir host for agents of Lyme disease and other zoonoses in North America.</title>
        <authorList>
            <person name="Milovic A."/>
            <person name="Bassam K."/>
            <person name="Shao H."/>
            <person name="Chatzistamou I."/>
            <person name="Tufts D.M."/>
            <person name="Diuk-Wasser M."/>
            <person name="Barbour A.G."/>
        </authorList>
    </citation>
    <scope>NUCLEOTIDE SEQUENCE</scope>
    <source>
        <strain evidence="1">LL30</strain>
    </source>
</reference>
<dbReference type="Pfam" id="PF24072">
    <property type="entry name" value="T7_gp14"/>
    <property type="match status" value="1"/>
</dbReference>
<dbReference type="EMBL" id="MN577571">
    <property type="protein sequence ID" value="QGT50646.1"/>
    <property type="molecule type" value="Genomic_DNA"/>
</dbReference>
<dbReference type="AlphaFoldDB" id="A0A650EM15"/>
<evidence type="ECO:0000313" key="1">
    <source>
        <dbReference type="EMBL" id="QGT50646.1"/>
    </source>
</evidence>
<gene>
    <name evidence="1" type="ORF">Elusimicrob1349_1160</name>
</gene>
<proteinExistence type="predicted"/>
<sequence length="177" mass="18801">MAVPIAAIIQAASSIGSSVLSYWGSKSQNKLYDAQAAAYETNAEIAQKTGERQADYQTQEAASQVHALRKQGEEVKGSQLAAMAAQGMDISSGSAQDVLSASERAQREDEDLIRYNAELAALETRRGADAQAADLRHQANQTRIAKKQAKAAAKMALYGSILTGSSQVASSYFDGKK</sequence>
<name>A0A650EM15_9BACT</name>
<organism evidence="1">
    <name type="scientific">uncultured Elusimicrobia bacterium</name>
    <dbReference type="NCBI Taxonomy" id="699876"/>
    <lineage>
        <taxon>Bacteria</taxon>
        <taxon>Pseudomonadati</taxon>
        <taxon>Elusimicrobiota</taxon>
        <taxon>Elusimicrobia</taxon>
        <taxon>environmental samples</taxon>
    </lineage>
</organism>